<protein>
    <submittedName>
        <fullName evidence="1">Uncharacterized protein</fullName>
    </submittedName>
</protein>
<evidence type="ECO:0000313" key="2">
    <source>
        <dbReference type="Proteomes" id="UP000186391"/>
    </source>
</evidence>
<proteinExistence type="predicted"/>
<organism evidence="1 2">
    <name type="scientific">Fischerella major NIES-592</name>
    <dbReference type="NCBI Taxonomy" id="210994"/>
    <lineage>
        <taxon>Bacteria</taxon>
        <taxon>Bacillati</taxon>
        <taxon>Cyanobacteriota</taxon>
        <taxon>Cyanophyceae</taxon>
        <taxon>Nostocales</taxon>
        <taxon>Hapalosiphonaceae</taxon>
        <taxon>Fischerella</taxon>
    </lineage>
</organism>
<comment type="caution">
    <text evidence="1">The sequence shown here is derived from an EMBL/GenBank/DDBJ whole genome shotgun (WGS) entry which is preliminary data.</text>
</comment>
<dbReference type="OrthoDB" id="489230at2"/>
<accession>A0A1U7GYG9</accession>
<gene>
    <name evidence="1" type="ORF">NIES592_12790</name>
</gene>
<keyword evidence="2" id="KW-1185">Reference proteome</keyword>
<dbReference type="EMBL" id="MRCA01000006">
    <property type="protein sequence ID" value="OKH13515.1"/>
    <property type="molecule type" value="Genomic_DNA"/>
</dbReference>
<dbReference type="AlphaFoldDB" id="A0A1U7GYG9"/>
<dbReference type="Proteomes" id="UP000186391">
    <property type="component" value="Unassembled WGS sequence"/>
</dbReference>
<sequence length="70" mass="7950">MKTIKVETTDGHSVEINPDSISEIVEIEKEDPGFLGIFGGHDAKYQVNMIDGNNYEIEQQEHDKLQQQMS</sequence>
<reference evidence="1 2" key="1">
    <citation type="submission" date="2016-11" db="EMBL/GenBank/DDBJ databases">
        <title>Draft Genome Sequences of Nine Cyanobacterial Strains from Diverse Habitats.</title>
        <authorList>
            <person name="Zhu T."/>
            <person name="Hou S."/>
            <person name="Lu X."/>
            <person name="Hess W.R."/>
        </authorList>
    </citation>
    <scope>NUCLEOTIDE SEQUENCE [LARGE SCALE GENOMIC DNA]</scope>
    <source>
        <strain evidence="1 2">NIES-592</strain>
    </source>
</reference>
<dbReference type="RefSeq" id="WP_073555944.1">
    <property type="nucleotide sequence ID" value="NZ_MRCA01000006.1"/>
</dbReference>
<evidence type="ECO:0000313" key="1">
    <source>
        <dbReference type="EMBL" id="OKH13515.1"/>
    </source>
</evidence>
<name>A0A1U7GYG9_9CYAN</name>